<dbReference type="OrthoDB" id="3563642at2759"/>
<dbReference type="EMBL" id="JH921455">
    <property type="protein sequence ID" value="EKD12604.1"/>
    <property type="molecule type" value="Genomic_DNA"/>
</dbReference>
<dbReference type="HOGENOM" id="CLU_014991_2_0_1"/>
<organism evidence="2 3">
    <name type="scientific">Marssonina brunnea f. sp. multigermtubi (strain MB_m1)</name>
    <name type="common">Marssonina leaf spot fungus</name>
    <dbReference type="NCBI Taxonomy" id="1072389"/>
    <lineage>
        <taxon>Eukaryota</taxon>
        <taxon>Fungi</taxon>
        <taxon>Dikarya</taxon>
        <taxon>Ascomycota</taxon>
        <taxon>Pezizomycotina</taxon>
        <taxon>Leotiomycetes</taxon>
        <taxon>Helotiales</taxon>
        <taxon>Drepanopezizaceae</taxon>
        <taxon>Drepanopeziza</taxon>
    </lineage>
</organism>
<feature type="compositionally biased region" description="Acidic residues" evidence="1">
    <location>
        <begin position="66"/>
        <end position="75"/>
    </location>
</feature>
<protein>
    <submittedName>
        <fullName evidence="2">Uncharacterized protein</fullName>
    </submittedName>
</protein>
<evidence type="ECO:0000313" key="3">
    <source>
        <dbReference type="Proteomes" id="UP000006753"/>
    </source>
</evidence>
<feature type="region of interest" description="Disordered" evidence="1">
    <location>
        <begin position="60"/>
        <end position="120"/>
    </location>
</feature>
<dbReference type="AlphaFoldDB" id="K1XJN5"/>
<dbReference type="Proteomes" id="UP000006753">
    <property type="component" value="Unassembled WGS sequence"/>
</dbReference>
<accession>K1XJN5</accession>
<keyword evidence="3" id="KW-1185">Reference proteome</keyword>
<dbReference type="InParanoid" id="K1XJN5"/>
<evidence type="ECO:0000313" key="2">
    <source>
        <dbReference type="EMBL" id="EKD12604.1"/>
    </source>
</evidence>
<proteinExistence type="predicted"/>
<sequence>MLPNDLGTQTTFDDTNEDTSDLGFDFDLLPYLRLENHTRARLIIEDFLDIKRYEQKREQAFASDLSDPDSSDGDLEGGNKRGNEWNGHGRRGRGHGGPTRGQGNETPRDLGRGYEPLGGPGLNRPFINTLFSTRVIARHTYGTPRALDDDDDFLELGTTDPHLRAKELALIFADQASRYGLTSDDYLAAFSIMLIKEAITFYYNYVIKARLPTFKANAIAVKDHFETDYRRSLRPGLKDDKSLADKLYSACKNVLKTTIARMNLASTFTAAVADIRRAIGFATEIIQPLKSESYRPAKASRAYASSSEPFAQHSSQHSFQHSS</sequence>
<gene>
    <name evidence="2" type="ORF">MBM_09173</name>
</gene>
<dbReference type="KEGG" id="mbe:MBM_09173"/>
<reference evidence="2 3" key="1">
    <citation type="journal article" date="2012" name="BMC Genomics">
        <title>Sequencing the genome of Marssonina brunnea reveals fungus-poplar co-evolution.</title>
        <authorList>
            <person name="Zhu S."/>
            <person name="Cao Y.-Z."/>
            <person name="Jiang C."/>
            <person name="Tan B.-Y."/>
            <person name="Wang Z."/>
            <person name="Feng S."/>
            <person name="Zhang L."/>
            <person name="Su X.-H."/>
            <person name="Brejova B."/>
            <person name="Vinar T."/>
            <person name="Xu M."/>
            <person name="Wang M.-X."/>
            <person name="Zhang S.-G."/>
            <person name="Huang M.-R."/>
            <person name="Wu R."/>
            <person name="Zhou Y."/>
        </authorList>
    </citation>
    <scope>NUCLEOTIDE SEQUENCE [LARGE SCALE GENOMIC DNA]</scope>
    <source>
        <strain evidence="2 3">MB_m1</strain>
    </source>
</reference>
<name>K1XJN5_MARBU</name>
<evidence type="ECO:0000256" key="1">
    <source>
        <dbReference type="SAM" id="MobiDB-lite"/>
    </source>
</evidence>